<accession>A0A4C1YRN0</accession>
<evidence type="ECO:0000313" key="2">
    <source>
        <dbReference type="EMBL" id="GBP77077.1"/>
    </source>
</evidence>
<dbReference type="Proteomes" id="UP000299102">
    <property type="component" value="Unassembled WGS sequence"/>
</dbReference>
<reference evidence="2 3" key="1">
    <citation type="journal article" date="2019" name="Commun. Biol.">
        <title>The bagworm genome reveals a unique fibroin gene that provides high tensile strength.</title>
        <authorList>
            <person name="Kono N."/>
            <person name="Nakamura H."/>
            <person name="Ohtoshi R."/>
            <person name="Tomita M."/>
            <person name="Numata K."/>
            <person name="Arakawa K."/>
        </authorList>
    </citation>
    <scope>NUCLEOTIDE SEQUENCE [LARGE SCALE GENOMIC DNA]</scope>
</reference>
<proteinExistence type="predicted"/>
<gene>
    <name evidence="2" type="ORF">EVAR_61079_1</name>
</gene>
<name>A0A4C1YRN0_EUMVA</name>
<keyword evidence="3" id="KW-1185">Reference proteome</keyword>
<evidence type="ECO:0000313" key="3">
    <source>
        <dbReference type="Proteomes" id="UP000299102"/>
    </source>
</evidence>
<feature type="region of interest" description="Disordered" evidence="1">
    <location>
        <begin position="64"/>
        <end position="88"/>
    </location>
</feature>
<sequence length="261" mass="29049">MYVCFVFARVTKRGRRGRGHAADAPSVQDERRGVATPPRVRATPAPASRILSLFFIPVTSTAKETLHDAPRPPLAPRRRGDGDTRPWPAVTGLRNSDVEGLLLFWPVLIENNLPPFMEWPRRSSARSRPRAVTKGLCKCTSTYCSKTCHSYSSNTNRCKRLPRPAARLTPATCSCVKSSVEVDEQRLQIARRGRRVPAGARAARPPAHVSVAGHRYRSESQCKLQCVSNLNKRRPSCGRGRSADTLFSSFDRWRGPAYTAE</sequence>
<dbReference type="AlphaFoldDB" id="A0A4C1YRN0"/>
<dbReference type="EMBL" id="BGZK01001317">
    <property type="protein sequence ID" value="GBP77077.1"/>
    <property type="molecule type" value="Genomic_DNA"/>
</dbReference>
<evidence type="ECO:0000256" key="1">
    <source>
        <dbReference type="SAM" id="MobiDB-lite"/>
    </source>
</evidence>
<feature type="region of interest" description="Disordered" evidence="1">
    <location>
        <begin position="16"/>
        <end position="42"/>
    </location>
</feature>
<organism evidence="2 3">
    <name type="scientific">Eumeta variegata</name>
    <name type="common">Bagworm moth</name>
    <name type="synonym">Eumeta japonica</name>
    <dbReference type="NCBI Taxonomy" id="151549"/>
    <lineage>
        <taxon>Eukaryota</taxon>
        <taxon>Metazoa</taxon>
        <taxon>Ecdysozoa</taxon>
        <taxon>Arthropoda</taxon>
        <taxon>Hexapoda</taxon>
        <taxon>Insecta</taxon>
        <taxon>Pterygota</taxon>
        <taxon>Neoptera</taxon>
        <taxon>Endopterygota</taxon>
        <taxon>Lepidoptera</taxon>
        <taxon>Glossata</taxon>
        <taxon>Ditrysia</taxon>
        <taxon>Tineoidea</taxon>
        <taxon>Psychidae</taxon>
        <taxon>Oiketicinae</taxon>
        <taxon>Eumeta</taxon>
    </lineage>
</organism>
<comment type="caution">
    <text evidence="2">The sequence shown here is derived from an EMBL/GenBank/DDBJ whole genome shotgun (WGS) entry which is preliminary data.</text>
</comment>
<protein>
    <submittedName>
        <fullName evidence="2">Uncharacterized protein</fullName>
    </submittedName>
</protein>